<protein>
    <recommendedName>
        <fullName evidence="1">Reverse transcriptase domain-containing protein</fullName>
    </recommendedName>
</protein>
<dbReference type="PANTHER" id="PTHR46890:SF48">
    <property type="entry name" value="RNA-DIRECTED DNA POLYMERASE"/>
    <property type="match status" value="1"/>
</dbReference>
<dbReference type="InterPro" id="IPR052343">
    <property type="entry name" value="Retrotransposon-Effector_Assoc"/>
</dbReference>
<dbReference type="InterPro" id="IPR036691">
    <property type="entry name" value="Endo/exonu/phosph_ase_sf"/>
</dbReference>
<dbReference type="Proteomes" id="UP001459277">
    <property type="component" value="Unassembled WGS sequence"/>
</dbReference>
<keyword evidence="3" id="KW-1185">Reference proteome</keyword>
<dbReference type="Pfam" id="PF00078">
    <property type="entry name" value="RVT_1"/>
    <property type="match status" value="1"/>
</dbReference>
<feature type="domain" description="Reverse transcriptase" evidence="1">
    <location>
        <begin position="306"/>
        <end position="418"/>
    </location>
</feature>
<evidence type="ECO:0000313" key="3">
    <source>
        <dbReference type="Proteomes" id="UP001459277"/>
    </source>
</evidence>
<dbReference type="SUPFAM" id="SSF56219">
    <property type="entry name" value="DNase I-like"/>
    <property type="match status" value="1"/>
</dbReference>
<evidence type="ECO:0000259" key="1">
    <source>
        <dbReference type="PROSITE" id="PS50878"/>
    </source>
</evidence>
<gene>
    <name evidence="2" type="ORF">SO802_008041</name>
</gene>
<sequence>MGNQYTWNNGCLGDAFVQERLDRACASAEWRELFPHAKVSHLQASYSDHIPILINITGPDQRVRRKNTPQRFEEKWASHAECENVIRQAWETGACPRSPMYRLFEKIKRCRVALVEWSRNTFSNKKSELQVKQAALEELSAMNDPNKVPEIRELKNSINTLLHQDELFWRQRSRSIWLPAGDKNTKYFHQRASQRRRKNRIHGVEDQNGEWCTCERCIAIVAEQYFQGLFTTANPVNLETVLDSVEKVVTRTMNKSLLEPYTPEEVRQAFFQMHSSKSLGPNGMSPFFFQKYWHIVGHDVSKAVISVLHSCHMLHKMNYTHIVLIPKKQDPKTMADYKPISLGNVVSRILSKVLANRLKIVLRSVISDAQSAFVLGRLITDNTTVAYELLHRMRNKRKGKKGQMTIKLNISKAYDRVE</sequence>
<name>A0AAW2D8C6_9ROSI</name>
<proteinExistence type="predicted"/>
<dbReference type="AlphaFoldDB" id="A0AAW2D8C6"/>
<dbReference type="InterPro" id="IPR000477">
    <property type="entry name" value="RT_dom"/>
</dbReference>
<organism evidence="2 3">
    <name type="scientific">Lithocarpus litseifolius</name>
    <dbReference type="NCBI Taxonomy" id="425828"/>
    <lineage>
        <taxon>Eukaryota</taxon>
        <taxon>Viridiplantae</taxon>
        <taxon>Streptophyta</taxon>
        <taxon>Embryophyta</taxon>
        <taxon>Tracheophyta</taxon>
        <taxon>Spermatophyta</taxon>
        <taxon>Magnoliopsida</taxon>
        <taxon>eudicotyledons</taxon>
        <taxon>Gunneridae</taxon>
        <taxon>Pentapetalae</taxon>
        <taxon>rosids</taxon>
        <taxon>fabids</taxon>
        <taxon>Fagales</taxon>
        <taxon>Fagaceae</taxon>
        <taxon>Lithocarpus</taxon>
    </lineage>
</organism>
<reference evidence="2 3" key="1">
    <citation type="submission" date="2024-01" db="EMBL/GenBank/DDBJ databases">
        <title>A telomere-to-telomere, gap-free genome of sweet tea (Lithocarpus litseifolius).</title>
        <authorList>
            <person name="Zhou J."/>
        </authorList>
    </citation>
    <scope>NUCLEOTIDE SEQUENCE [LARGE SCALE GENOMIC DNA]</scope>
    <source>
        <strain evidence="2">Zhou-2022a</strain>
        <tissue evidence="2">Leaf</tissue>
    </source>
</reference>
<evidence type="ECO:0000313" key="2">
    <source>
        <dbReference type="EMBL" id="KAL0006539.1"/>
    </source>
</evidence>
<dbReference type="PANTHER" id="PTHR46890">
    <property type="entry name" value="NON-LTR RETROLELEMENT REVERSE TRANSCRIPTASE-LIKE PROTEIN-RELATED"/>
    <property type="match status" value="1"/>
</dbReference>
<dbReference type="PROSITE" id="PS50878">
    <property type="entry name" value="RT_POL"/>
    <property type="match status" value="1"/>
</dbReference>
<comment type="caution">
    <text evidence="2">The sequence shown here is derived from an EMBL/GenBank/DDBJ whole genome shotgun (WGS) entry which is preliminary data.</text>
</comment>
<dbReference type="EMBL" id="JAZDWU010000003">
    <property type="protein sequence ID" value="KAL0006539.1"/>
    <property type="molecule type" value="Genomic_DNA"/>
</dbReference>
<accession>A0AAW2D8C6</accession>